<evidence type="ECO:0000313" key="2">
    <source>
        <dbReference type="Proteomes" id="UP000284702"/>
    </source>
</evidence>
<dbReference type="Proteomes" id="UP000284702">
    <property type="component" value="Unassembled WGS sequence"/>
</dbReference>
<evidence type="ECO:0008006" key="3">
    <source>
        <dbReference type="Google" id="ProtNLM"/>
    </source>
</evidence>
<sequence length="182" mass="20589">MRRPRLRYTPEELADAVQKVLGGANGKHVSLYTKIPYNTLMRIVRQTKAGTNKAPQRRGPKPVLPAECESDWCSGLLRCSKTDIRRTAMTFPQRHPELTERSAQVISHSRNFVDMDGVNRLFESMKTVVADHALTPDHIFKMDETAFSSRKKSKKVIALKGSQNVFRCHVHDLQDGCVEGVD</sequence>
<gene>
    <name evidence="1" type="ORF">B5M09_011209</name>
</gene>
<evidence type="ECO:0000313" key="1">
    <source>
        <dbReference type="EMBL" id="RQM28420.1"/>
    </source>
</evidence>
<dbReference type="VEuPathDB" id="FungiDB:H257_10444"/>
<dbReference type="AlphaFoldDB" id="A0A3R7ZI99"/>
<comment type="caution">
    <text evidence="1">The sequence shown here is derived from an EMBL/GenBank/DDBJ whole genome shotgun (WGS) entry which is preliminary data.</text>
</comment>
<keyword evidence="2" id="KW-1185">Reference proteome</keyword>
<dbReference type="EMBL" id="MZMZ02001765">
    <property type="protein sequence ID" value="RQM28420.1"/>
    <property type="molecule type" value="Genomic_DNA"/>
</dbReference>
<protein>
    <recommendedName>
        <fullName evidence="3">HTH psq-type domain-containing protein</fullName>
    </recommendedName>
</protein>
<name>A0A3R7ZI99_APHAT</name>
<accession>A0A3R7ZI99</accession>
<reference evidence="1" key="1">
    <citation type="submission" date="2018-07" db="EMBL/GenBank/DDBJ databases">
        <title>Annotation of Aphanomyces astaci genome assembly.</title>
        <authorList>
            <person name="Studholme D.J."/>
        </authorList>
    </citation>
    <scope>NUCLEOTIDE SEQUENCE [LARGE SCALE GENOMIC DNA]</scope>
    <source>
        <strain evidence="1">Pc</strain>
    </source>
</reference>
<organism evidence="1 2">
    <name type="scientific">Aphanomyces astaci</name>
    <name type="common">Crayfish plague agent</name>
    <dbReference type="NCBI Taxonomy" id="112090"/>
    <lineage>
        <taxon>Eukaryota</taxon>
        <taxon>Sar</taxon>
        <taxon>Stramenopiles</taxon>
        <taxon>Oomycota</taxon>
        <taxon>Saprolegniomycetes</taxon>
        <taxon>Saprolegniales</taxon>
        <taxon>Verrucalvaceae</taxon>
        <taxon>Aphanomyces</taxon>
    </lineage>
</organism>
<proteinExistence type="predicted"/>